<organism evidence="4 5">
    <name type="scientific">[Clostridium] cellulosi</name>
    <dbReference type="NCBI Taxonomy" id="29343"/>
    <lineage>
        <taxon>Bacteria</taxon>
        <taxon>Bacillati</taxon>
        <taxon>Bacillota</taxon>
        <taxon>Clostridia</taxon>
        <taxon>Eubacteriales</taxon>
        <taxon>Oscillospiraceae</taxon>
        <taxon>Oscillospiraceae incertae sedis</taxon>
    </lineage>
</organism>
<dbReference type="STRING" id="29343.CCDG5_1965"/>
<evidence type="ECO:0000259" key="3">
    <source>
        <dbReference type="Pfam" id="PF03358"/>
    </source>
</evidence>
<proteinExistence type="predicted"/>
<dbReference type="InterPro" id="IPR029039">
    <property type="entry name" value="Flavoprotein-like_sf"/>
</dbReference>
<dbReference type="Pfam" id="PF03358">
    <property type="entry name" value="FMN_red"/>
    <property type="match status" value="1"/>
</dbReference>
<dbReference type="Proteomes" id="UP000032431">
    <property type="component" value="Chromosome I"/>
</dbReference>
<evidence type="ECO:0000256" key="2">
    <source>
        <dbReference type="ARBA" id="ARBA00022643"/>
    </source>
</evidence>
<dbReference type="KEGG" id="ccel:CCDG5_1965"/>
<dbReference type="PATRIC" id="fig|29343.3.peg.2064"/>
<dbReference type="InterPro" id="IPR051796">
    <property type="entry name" value="ISF_SsuE-like"/>
</dbReference>
<evidence type="ECO:0000313" key="4">
    <source>
        <dbReference type="EMBL" id="CDZ25057.1"/>
    </source>
</evidence>
<feature type="domain" description="NADPH-dependent FMN reductase-like" evidence="3">
    <location>
        <begin position="1"/>
        <end position="149"/>
    </location>
</feature>
<dbReference type="SUPFAM" id="SSF52218">
    <property type="entry name" value="Flavoproteins"/>
    <property type="match status" value="1"/>
</dbReference>
<dbReference type="InterPro" id="IPR005025">
    <property type="entry name" value="FMN_Rdtase-like_dom"/>
</dbReference>
<name>A0A078KRB2_9FIRM</name>
<keyword evidence="2" id="KW-0288">FMN</keyword>
<reference evidence="5" key="1">
    <citation type="submission" date="2014-07" db="EMBL/GenBank/DDBJ databases">
        <authorList>
            <person name="Wibberg D."/>
        </authorList>
    </citation>
    <scope>NUCLEOTIDE SEQUENCE [LARGE SCALE GENOMIC DNA]</scope>
    <source>
        <strain evidence="5">DG5</strain>
    </source>
</reference>
<dbReference type="PANTHER" id="PTHR43278:SF4">
    <property type="entry name" value="NAD(P)H-DEPENDENT FMN-CONTAINING OXIDOREDUCTASE YWQN-RELATED"/>
    <property type="match status" value="1"/>
</dbReference>
<dbReference type="OrthoDB" id="9790975at2"/>
<sequence length="206" mass="22749">MKVLAINGSPNEKGCTYTGLCEIKKELEKEGIDCEIMQIGKKPIRGCTACGGCRRMGKCVFSDDIVNEIIEKLKAADALIVGTPVYYAGISGQVKSVMDRVFYAGKGFENKLAAAVVSCRRGGASAAFDQMNHYFTISSMHVVSSQYWNQIHGNTPDEVKQDLEGMQTLRTLAKNMAWLLKCIEAGKKAGIPKPKYEEHVWTNFIR</sequence>
<gene>
    <name evidence="4" type="ORF">CCDG5_1965</name>
</gene>
<dbReference type="PANTHER" id="PTHR43278">
    <property type="entry name" value="NAD(P)H-DEPENDENT FMN-CONTAINING OXIDOREDUCTASE YWQN-RELATED"/>
    <property type="match status" value="1"/>
</dbReference>
<dbReference type="GO" id="GO:0016491">
    <property type="term" value="F:oxidoreductase activity"/>
    <property type="evidence" value="ECO:0007669"/>
    <property type="project" value="InterPro"/>
</dbReference>
<evidence type="ECO:0000313" key="5">
    <source>
        <dbReference type="Proteomes" id="UP000032431"/>
    </source>
</evidence>
<keyword evidence="5" id="KW-1185">Reference proteome</keyword>
<accession>A0A078KRB2</accession>
<dbReference type="Gene3D" id="3.40.50.360">
    <property type="match status" value="1"/>
</dbReference>
<protein>
    <submittedName>
        <fullName evidence="4">NADPH-dependent FMN reductase</fullName>
    </submittedName>
</protein>
<evidence type="ECO:0000256" key="1">
    <source>
        <dbReference type="ARBA" id="ARBA00022630"/>
    </source>
</evidence>
<dbReference type="EMBL" id="LM995447">
    <property type="protein sequence ID" value="CDZ25057.1"/>
    <property type="molecule type" value="Genomic_DNA"/>
</dbReference>
<dbReference type="HOGENOM" id="CLU_050993_3_3_9"/>
<dbReference type="AlphaFoldDB" id="A0A078KRB2"/>
<keyword evidence="1" id="KW-0285">Flavoprotein</keyword>